<dbReference type="SMART" id="SM00335">
    <property type="entry name" value="ANX"/>
    <property type="match status" value="2"/>
</dbReference>
<dbReference type="Pfam" id="PF00191">
    <property type="entry name" value="Annexin"/>
    <property type="match status" value="2"/>
</dbReference>
<dbReference type="GO" id="GO:0012506">
    <property type="term" value="C:vesicle membrane"/>
    <property type="evidence" value="ECO:0007669"/>
    <property type="project" value="TreeGrafter"/>
</dbReference>
<keyword evidence="2" id="KW-0677">Repeat</keyword>
<dbReference type="GO" id="GO:0001786">
    <property type="term" value="F:phosphatidylserine binding"/>
    <property type="evidence" value="ECO:0007669"/>
    <property type="project" value="TreeGrafter"/>
</dbReference>
<dbReference type="EMBL" id="KE685610">
    <property type="protein sequence ID" value="ERE65229.1"/>
    <property type="molecule type" value="Genomic_DNA"/>
</dbReference>
<dbReference type="InterPro" id="IPR037104">
    <property type="entry name" value="Annexin_sf"/>
</dbReference>
<feature type="compositionally biased region" description="Polar residues" evidence="6">
    <location>
        <begin position="15"/>
        <end position="25"/>
    </location>
</feature>
<gene>
    <name evidence="7" type="ORF">H671_xg20414</name>
</gene>
<sequence length="289" mass="32391">MPSHYPGGQAPYPSQPASMTQGSQRTIRPASYFDAMRDAESLCKAMKSFGTDEQAIVDVVSSRSNDQRQQIKAALKTMYGKDLIKDLKSELSGNMEELILALSMPSTYYDAWSLRKAIQGAGTQERVLIEILCTRTNQEIQDTIKQMFTQMHRKTLSTMIASDRSGDYRKLLLAIVGQRLLGRREVQVPLIFHYVGPPEKYSKFCNGKSLAFQQAQSLLTNLSGASTSTNNWYPMLSVCMESERKLCHVPKVIALTPVLFLEDAINIPAERSHSCSCIPIKQLLLEFLL</sequence>
<dbReference type="PANTHER" id="PTHR10502:SF239">
    <property type="entry name" value="ANNEXIN A7"/>
    <property type="match status" value="1"/>
</dbReference>
<dbReference type="SUPFAM" id="SSF47874">
    <property type="entry name" value="Annexin"/>
    <property type="match status" value="1"/>
</dbReference>
<evidence type="ECO:0000256" key="1">
    <source>
        <dbReference type="ARBA" id="ARBA00007831"/>
    </source>
</evidence>
<dbReference type="InterPro" id="IPR001464">
    <property type="entry name" value="Annexin"/>
</dbReference>
<evidence type="ECO:0000256" key="6">
    <source>
        <dbReference type="SAM" id="MobiDB-lite"/>
    </source>
</evidence>
<reference evidence="8" key="1">
    <citation type="journal article" date="2013" name="Nat. Biotechnol.">
        <title>Chinese hamster genome sequenced from sorted chromosomes.</title>
        <authorList>
            <person name="Brinkrolf K."/>
            <person name="Rupp O."/>
            <person name="Laux H."/>
            <person name="Kollin F."/>
            <person name="Ernst W."/>
            <person name="Linke B."/>
            <person name="Kofler R."/>
            <person name="Romand S."/>
            <person name="Hesse F."/>
            <person name="Budach W.E."/>
            <person name="Galosy S."/>
            <person name="Muller D."/>
            <person name="Noll T."/>
            <person name="Wienberg J."/>
            <person name="Jostock T."/>
            <person name="Leonard M."/>
            <person name="Grillari J."/>
            <person name="Tauch A."/>
            <person name="Goesmann A."/>
            <person name="Helk B."/>
            <person name="Mott J.E."/>
            <person name="Puhler A."/>
            <person name="Borth N."/>
        </authorList>
    </citation>
    <scope>NUCLEOTIDE SEQUENCE [LARGE SCALE GENOMIC DNA]</scope>
    <source>
        <strain evidence="8">17A/GY</strain>
    </source>
</reference>
<dbReference type="GO" id="GO:0005509">
    <property type="term" value="F:calcium ion binding"/>
    <property type="evidence" value="ECO:0007669"/>
    <property type="project" value="InterPro"/>
</dbReference>
<dbReference type="InterPro" id="IPR018502">
    <property type="entry name" value="Annexin_repeat"/>
</dbReference>
<evidence type="ECO:0000256" key="3">
    <source>
        <dbReference type="ARBA" id="ARBA00022837"/>
    </source>
</evidence>
<dbReference type="FunFam" id="1.10.220.10:FF:000004">
    <property type="entry name" value="Annexin"/>
    <property type="match status" value="1"/>
</dbReference>
<dbReference type="Gene3D" id="1.10.220.10">
    <property type="entry name" value="Annexin"/>
    <property type="match status" value="2"/>
</dbReference>
<dbReference type="GO" id="GO:0005634">
    <property type="term" value="C:nucleus"/>
    <property type="evidence" value="ECO:0007669"/>
    <property type="project" value="TreeGrafter"/>
</dbReference>
<keyword evidence="4" id="KW-0041">Annexin</keyword>
<dbReference type="GO" id="GO:0005886">
    <property type="term" value="C:plasma membrane"/>
    <property type="evidence" value="ECO:0007669"/>
    <property type="project" value="TreeGrafter"/>
</dbReference>
<dbReference type="GO" id="GO:0005544">
    <property type="term" value="F:calcium-dependent phospholipid binding"/>
    <property type="evidence" value="ECO:0007669"/>
    <property type="project" value="UniProtKB-KW"/>
</dbReference>
<organism evidence="7 8">
    <name type="scientific">Cricetulus griseus</name>
    <name type="common">Chinese hamster</name>
    <name type="synonym">Cricetulus barabensis griseus</name>
    <dbReference type="NCBI Taxonomy" id="10029"/>
    <lineage>
        <taxon>Eukaryota</taxon>
        <taxon>Metazoa</taxon>
        <taxon>Chordata</taxon>
        <taxon>Craniata</taxon>
        <taxon>Vertebrata</taxon>
        <taxon>Euteleostomi</taxon>
        <taxon>Mammalia</taxon>
        <taxon>Eutheria</taxon>
        <taxon>Euarchontoglires</taxon>
        <taxon>Glires</taxon>
        <taxon>Rodentia</taxon>
        <taxon>Myomorpha</taxon>
        <taxon>Muroidea</taxon>
        <taxon>Cricetidae</taxon>
        <taxon>Cricetinae</taxon>
        <taxon>Cricetulus</taxon>
    </lineage>
</organism>
<protein>
    <submittedName>
        <fullName evidence="7">Annexin A7-like isoform 1</fullName>
    </submittedName>
</protein>
<keyword evidence="5" id="KW-0111">Calcium/phospholipid-binding</keyword>
<evidence type="ECO:0000256" key="5">
    <source>
        <dbReference type="ARBA" id="ARBA00023302"/>
    </source>
</evidence>
<evidence type="ECO:0000313" key="7">
    <source>
        <dbReference type="EMBL" id="ERE65229.1"/>
    </source>
</evidence>
<dbReference type="AlphaFoldDB" id="A0A061HUG7"/>
<evidence type="ECO:0000256" key="4">
    <source>
        <dbReference type="ARBA" id="ARBA00023216"/>
    </source>
</evidence>
<proteinExistence type="inferred from homology"/>
<keyword evidence="3" id="KW-0106">Calcium</keyword>
<dbReference type="Proteomes" id="UP000030759">
    <property type="component" value="Unassembled WGS sequence"/>
</dbReference>
<comment type="similarity">
    <text evidence="1">Belongs to the annexin family.</text>
</comment>
<accession>A0A061HUG7</accession>
<evidence type="ECO:0000256" key="2">
    <source>
        <dbReference type="ARBA" id="ARBA00022737"/>
    </source>
</evidence>
<dbReference type="FunFam" id="1.10.220.10:FF:000003">
    <property type="entry name" value="Annexin"/>
    <property type="match status" value="1"/>
</dbReference>
<dbReference type="PRINTS" id="PR01871">
    <property type="entry name" value="ANNEXINVII"/>
</dbReference>
<dbReference type="GO" id="GO:0005737">
    <property type="term" value="C:cytoplasm"/>
    <property type="evidence" value="ECO:0007669"/>
    <property type="project" value="TreeGrafter"/>
</dbReference>
<name>A0A061HUG7_CRIGR</name>
<dbReference type="PRINTS" id="PR00196">
    <property type="entry name" value="ANNEXIN"/>
</dbReference>
<dbReference type="PANTHER" id="PTHR10502">
    <property type="entry name" value="ANNEXIN"/>
    <property type="match status" value="1"/>
</dbReference>
<dbReference type="PROSITE" id="PS51897">
    <property type="entry name" value="ANNEXIN_2"/>
    <property type="match status" value="2"/>
</dbReference>
<evidence type="ECO:0000313" key="8">
    <source>
        <dbReference type="Proteomes" id="UP000030759"/>
    </source>
</evidence>
<feature type="region of interest" description="Disordered" evidence="6">
    <location>
        <begin position="1"/>
        <end position="25"/>
    </location>
</feature>